<evidence type="ECO:0000256" key="2">
    <source>
        <dbReference type="ARBA" id="ARBA00023155"/>
    </source>
</evidence>
<reference evidence="8" key="1">
    <citation type="submission" date="2021-10" db="EMBL/GenBank/DDBJ databases">
        <title>Tropical sea cucumber genome reveals ecological adaptation and Cuvierian tubules defense mechanism.</title>
        <authorList>
            <person name="Chen T."/>
        </authorList>
    </citation>
    <scope>NUCLEOTIDE SEQUENCE</scope>
    <source>
        <strain evidence="8">Nanhai2018</strain>
        <tissue evidence="8">Muscle</tissue>
    </source>
</reference>
<proteinExistence type="predicted"/>
<dbReference type="InterPro" id="IPR017970">
    <property type="entry name" value="Homeobox_CS"/>
</dbReference>
<dbReference type="OrthoDB" id="6159439at2759"/>
<dbReference type="GO" id="GO:0000981">
    <property type="term" value="F:DNA-binding transcription factor activity, RNA polymerase II-specific"/>
    <property type="evidence" value="ECO:0007669"/>
    <property type="project" value="InterPro"/>
</dbReference>
<dbReference type="Gene3D" id="1.10.10.60">
    <property type="entry name" value="Homeodomain-like"/>
    <property type="match status" value="1"/>
</dbReference>
<dbReference type="GO" id="GO:0000978">
    <property type="term" value="F:RNA polymerase II cis-regulatory region sequence-specific DNA binding"/>
    <property type="evidence" value="ECO:0007669"/>
    <property type="project" value="TreeGrafter"/>
</dbReference>
<feature type="compositionally biased region" description="Polar residues" evidence="6">
    <location>
        <begin position="177"/>
        <end position="190"/>
    </location>
</feature>
<feature type="region of interest" description="Disordered" evidence="6">
    <location>
        <begin position="163"/>
        <end position="190"/>
    </location>
</feature>
<dbReference type="AlphaFoldDB" id="A0A9Q1C1M5"/>
<name>A0A9Q1C1M5_HOLLE</name>
<gene>
    <name evidence="8" type="ORF">HOLleu_20503</name>
</gene>
<evidence type="ECO:0000256" key="4">
    <source>
        <dbReference type="PROSITE-ProRule" id="PRU00108"/>
    </source>
</evidence>
<dbReference type="PANTHER" id="PTHR45664:SF18">
    <property type="entry name" value="HOMEOBOX PROTEIN HOX3"/>
    <property type="match status" value="1"/>
</dbReference>
<protein>
    <submittedName>
        <fullName evidence="8">Homeotic protein proboscipedia</fullName>
    </submittedName>
</protein>
<dbReference type="PROSITE" id="PS00027">
    <property type="entry name" value="HOMEOBOX_1"/>
    <property type="match status" value="1"/>
</dbReference>
<dbReference type="SUPFAM" id="SSF46689">
    <property type="entry name" value="Homeodomain-like"/>
    <property type="match status" value="1"/>
</dbReference>
<dbReference type="GO" id="GO:0005634">
    <property type="term" value="C:nucleus"/>
    <property type="evidence" value="ECO:0007669"/>
    <property type="project" value="UniProtKB-SubCell"/>
</dbReference>
<evidence type="ECO:0000313" key="9">
    <source>
        <dbReference type="Proteomes" id="UP001152320"/>
    </source>
</evidence>
<dbReference type="Pfam" id="PF00046">
    <property type="entry name" value="Homeodomain"/>
    <property type="match status" value="1"/>
</dbReference>
<dbReference type="Proteomes" id="UP001152320">
    <property type="component" value="Chromosome 9"/>
</dbReference>
<dbReference type="PROSITE" id="PS50071">
    <property type="entry name" value="HOMEOBOX_2"/>
    <property type="match status" value="1"/>
</dbReference>
<dbReference type="EMBL" id="JAIZAY010000009">
    <property type="protein sequence ID" value="KAJ8036504.1"/>
    <property type="molecule type" value="Genomic_DNA"/>
</dbReference>
<organism evidence="8 9">
    <name type="scientific">Holothuria leucospilota</name>
    <name type="common">Black long sea cucumber</name>
    <name type="synonym">Mertensiothuria leucospilota</name>
    <dbReference type="NCBI Taxonomy" id="206669"/>
    <lineage>
        <taxon>Eukaryota</taxon>
        <taxon>Metazoa</taxon>
        <taxon>Echinodermata</taxon>
        <taxon>Eleutherozoa</taxon>
        <taxon>Echinozoa</taxon>
        <taxon>Holothuroidea</taxon>
        <taxon>Aspidochirotacea</taxon>
        <taxon>Aspidochirotida</taxon>
        <taxon>Holothuriidae</taxon>
        <taxon>Holothuria</taxon>
    </lineage>
</organism>
<sequence>MFLSSLRNHVTEDRGFTILEDAPTLHSCCDVTGTECSYFKSCQSTTIVDAKDRGRSKKRESVPSVRLPEYPWMPDSLQEISPTAKRNSMRDTGVETAVSSSGLHPRRPRTAFTNTQLLDLEREFTINRYLCRPRRIEIASALELSERQVKIWFQNRRMKEKRLLKKQTDHREKDVSYLNQNEPDVNKSNSHQGEFLYFG</sequence>
<dbReference type="SMART" id="SM00389">
    <property type="entry name" value="HOX"/>
    <property type="match status" value="1"/>
</dbReference>
<comment type="caution">
    <text evidence="8">The sequence shown here is derived from an EMBL/GenBank/DDBJ whole genome shotgun (WGS) entry which is preliminary data.</text>
</comment>
<dbReference type="CDD" id="cd00086">
    <property type="entry name" value="homeodomain"/>
    <property type="match status" value="1"/>
</dbReference>
<dbReference type="PRINTS" id="PR00024">
    <property type="entry name" value="HOMEOBOX"/>
</dbReference>
<dbReference type="InterPro" id="IPR001356">
    <property type="entry name" value="HD"/>
</dbReference>
<evidence type="ECO:0000256" key="1">
    <source>
        <dbReference type="ARBA" id="ARBA00023125"/>
    </source>
</evidence>
<keyword evidence="2 4" id="KW-0371">Homeobox</keyword>
<evidence type="ECO:0000256" key="6">
    <source>
        <dbReference type="SAM" id="MobiDB-lite"/>
    </source>
</evidence>
<accession>A0A9Q1C1M5</accession>
<evidence type="ECO:0000259" key="7">
    <source>
        <dbReference type="PROSITE" id="PS50071"/>
    </source>
</evidence>
<evidence type="ECO:0000313" key="8">
    <source>
        <dbReference type="EMBL" id="KAJ8036504.1"/>
    </source>
</evidence>
<feature type="domain" description="Homeobox" evidence="7">
    <location>
        <begin position="103"/>
        <end position="163"/>
    </location>
</feature>
<feature type="DNA-binding region" description="Homeobox" evidence="4">
    <location>
        <begin position="105"/>
        <end position="164"/>
    </location>
</feature>
<keyword evidence="3 4" id="KW-0539">Nucleus</keyword>
<feature type="compositionally biased region" description="Basic and acidic residues" evidence="6">
    <location>
        <begin position="166"/>
        <end position="175"/>
    </location>
</feature>
<dbReference type="InterPro" id="IPR020479">
    <property type="entry name" value="HD_metazoa"/>
</dbReference>
<evidence type="ECO:0000256" key="3">
    <source>
        <dbReference type="ARBA" id="ARBA00023242"/>
    </source>
</evidence>
<keyword evidence="1 4" id="KW-0238">DNA-binding</keyword>
<evidence type="ECO:0000256" key="5">
    <source>
        <dbReference type="RuleBase" id="RU000682"/>
    </source>
</evidence>
<dbReference type="PANTHER" id="PTHR45664">
    <property type="entry name" value="PROTEIN ZERKNUELLT 1-RELATED"/>
    <property type="match status" value="1"/>
</dbReference>
<dbReference type="InterPro" id="IPR009057">
    <property type="entry name" value="Homeodomain-like_sf"/>
</dbReference>
<comment type="subcellular location">
    <subcellularLocation>
        <location evidence="4 5">Nucleus</location>
    </subcellularLocation>
</comment>
<keyword evidence="9" id="KW-1185">Reference proteome</keyword>